<dbReference type="InterPro" id="IPR000192">
    <property type="entry name" value="Aminotrans_V_dom"/>
</dbReference>
<dbReference type="InterPro" id="IPR015422">
    <property type="entry name" value="PyrdxlP-dep_Trfase_small"/>
</dbReference>
<organism evidence="10 11">
    <name type="scientific">Candidatus Magasanikbacteria bacterium CG11_big_fil_rev_8_21_14_0_20_39_34</name>
    <dbReference type="NCBI Taxonomy" id="1974653"/>
    <lineage>
        <taxon>Bacteria</taxon>
        <taxon>Candidatus Magasanikiibacteriota</taxon>
    </lineage>
</organism>
<comment type="caution">
    <text evidence="10">The sequence shown here is derived from an EMBL/GenBank/DDBJ whole genome shotgun (WGS) entry which is preliminary data.</text>
</comment>
<dbReference type="PANTHER" id="PTHR11601">
    <property type="entry name" value="CYSTEINE DESULFURYLASE FAMILY MEMBER"/>
    <property type="match status" value="1"/>
</dbReference>
<dbReference type="EMBL" id="PCWN01000007">
    <property type="protein sequence ID" value="PIR04108.1"/>
    <property type="molecule type" value="Genomic_DNA"/>
</dbReference>
<feature type="domain" description="Aminotransferase class V" evidence="9">
    <location>
        <begin position="47"/>
        <end position="419"/>
    </location>
</feature>
<evidence type="ECO:0000256" key="8">
    <source>
        <dbReference type="ARBA" id="ARBA00050776"/>
    </source>
</evidence>
<dbReference type="Pfam" id="PF00266">
    <property type="entry name" value="Aminotran_5"/>
    <property type="match status" value="1"/>
</dbReference>
<evidence type="ECO:0000313" key="11">
    <source>
        <dbReference type="Proteomes" id="UP000229600"/>
    </source>
</evidence>
<dbReference type="PIRSF" id="PIRSF005572">
    <property type="entry name" value="NifS"/>
    <property type="match status" value="1"/>
</dbReference>
<proteinExistence type="inferred from homology"/>
<accession>A0A2H0N5F0</accession>
<comment type="cofactor">
    <cofactor evidence="1">
        <name>pyridoxal 5'-phosphate</name>
        <dbReference type="ChEBI" id="CHEBI:597326"/>
    </cofactor>
</comment>
<keyword evidence="6" id="KW-0408">Iron</keyword>
<sequence length="439" mass="49269">MVVSLNLNVMQKEVLNFYIVRSMQLWSLRHLIYFFIQNNMYKQNKKIYLDNAAATSMDLAVFRSIKKIEKKYYANPSALYASAMEAKKYLEESRAQIAKILAAQPDTIIFTNGGTQSCNLAIQGLFSHNSSNKSQGHIITTKIEHHAVLLPIQELERQGYEVTYLSVDENGIIDINELKKSFQENTVLVSIMYANNEVGSIQPIPEIGREILKWRKRNGTSFPYFHSDACQAAGEQDIRVEHLHVDLLTLNASKIHGPKSVGVLYKRRNVPLEPIVFGGGQEFGLNPGTEDIGKAYGMALALSIAQNEKVKNSKHERNLCEKLYSELKKDLDGIILNGPAINSEQRLSNNLSIQFPGIDAEVMALYLSEKGVEVGLGSACTTDSDEVSHVLSALGLCEKAAKSTLRFTLSKYTTESDIKKAKKYITETYKKLRQNTYEQ</sequence>
<reference evidence="10 11" key="1">
    <citation type="submission" date="2017-09" db="EMBL/GenBank/DDBJ databases">
        <title>Depth-based differentiation of microbial function through sediment-hosted aquifers and enrichment of novel symbionts in the deep terrestrial subsurface.</title>
        <authorList>
            <person name="Probst A.J."/>
            <person name="Ladd B."/>
            <person name="Jarett J.K."/>
            <person name="Geller-Mcgrath D.E."/>
            <person name="Sieber C.M."/>
            <person name="Emerson J.B."/>
            <person name="Anantharaman K."/>
            <person name="Thomas B.C."/>
            <person name="Malmstrom R."/>
            <person name="Stieglmeier M."/>
            <person name="Klingl A."/>
            <person name="Woyke T."/>
            <person name="Ryan C.M."/>
            <person name="Banfield J.F."/>
        </authorList>
    </citation>
    <scope>NUCLEOTIDE SEQUENCE [LARGE SCALE GENOMIC DNA]</scope>
    <source>
        <strain evidence="10">CG11_big_fil_rev_8_21_14_0_20_39_34</strain>
    </source>
</reference>
<keyword evidence="7" id="KW-0411">Iron-sulfur</keyword>
<evidence type="ECO:0000313" key="10">
    <source>
        <dbReference type="EMBL" id="PIR04108.1"/>
    </source>
</evidence>
<dbReference type="Gene3D" id="3.90.1150.10">
    <property type="entry name" value="Aspartate Aminotransferase, domain 1"/>
    <property type="match status" value="1"/>
</dbReference>
<dbReference type="GO" id="GO:0046872">
    <property type="term" value="F:metal ion binding"/>
    <property type="evidence" value="ECO:0007669"/>
    <property type="project" value="UniProtKB-KW"/>
</dbReference>
<evidence type="ECO:0000256" key="2">
    <source>
        <dbReference type="ARBA" id="ARBA00006490"/>
    </source>
</evidence>
<keyword evidence="4" id="KW-0479">Metal-binding</keyword>
<dbReference type="GO" id="GO:0051536">
    <property type="term" value="F:iron-sulfur cluster binding"/>
    <property type="evidence" value="ECO:0007669"/>
    <property type="project" value="UniProtKB-KW"/>
</dbReference>
<evidence type="ECO:0000259" key="9">
    <source>
        <dbReference type="Pfam" id="PF00266"/>
    </source>
</evidence>
<dbReference type="SUPFAM" id="SSF53383">
    <property type="entry name" value="PLP-dependent transferases"/>
    <property type="match status" value="1"/>
</dbReference>
<protein>
    <submittedName>
        <fullName evidence="10">Cysteine desulfurase NifS</fullName>
    </submittedName>
</protein>
<evidence type="ECO:0000256" key="1">
    <source>
        <dbReference type="ARBA" id="ARBA00001933"/>
    </source>
</evidence>
<evidence type="ECO:0000256" key="4">
    <source>
        <dbReference type="ARBA" id="ARBA00022723"/>
    </source>
</evidence>
<evidence type="ECO:0000256" key="5">
    <source>
        <dbReference type="ARBA" id="ARBA00022898"/>
    </source>
</evidence>
<evidence type="ECO:0000256" key="6">
    <source>
        <dbReference type="ARBA" id="ARBA00023004"/>
    </source>
</evidence>
<dbReference type="Gene3D" id="1.10.260.50">
    <property type="match status" value="1"/>
</dbReference>
<keyword evidence="5" id="KW-0663">Pyridoxal phosphate</keyword>
<evidence type="ECO:0000256" key="3">
    <source>
        <dbReference type="ARBA" id="ARBA00022679"/>
    </source>
</evidence>
<name>A0A2H0N5F0_9BACT</name>
<dbReference type="InterPro" id="IPR015424">
    <property type="entry name" value="PyrdxlP-dep_Trfase"/>
</dbReference>
<comment type="similarity">
    <text evidence="2">Belongs to the class-V pyridoxal-phosphate-dependent aminotransferase family. NifS/IscS subfamily.</text>
</comment>
<dbReference type="AlphaFoldDB" id="A0A2H0N5F0"/>
<comment type="catalytic activity">
    <reaction evidence="8">
        <text>(sulfur carrier)-H + L-cysteine = (sulfur carrier)-SH + L-alanine</text>
        <dbReference type="Rhea" id="RHEA:43892"/>
        <dbReference type="Rhea" id="RHEA-COMP:14737"/>
        <dbReference type="Rhea" id="RHEA-COMP:14739"/>
        <dbReference type="ChEBI" id="CHEBI:29917"/>
        <dbReference type="ChEBI" id="CHEBI:35235"/>
        <dbReference type="ChEBI" id="CHEBI:57972"/>
        <dbReference type="ChEBI" id="CHEBI:64428"/>
        <dbReference type="EC" id="2.8.1.7"/>
    </reaction>
</comment>
<dbReference type="Proteomes" id="UP000229600">
    <property type="component" value="Unassembled WGS sequence"/>
</dbReference>
<keyword evidence="3" id="KW-0808">Transferase</keyword>
<dbReference type="Gene3D" id="3.40.640.10">
    <property type="entry name" value="Type I PLP-dependent aspartate aminotransferase-like (Major domain)"/>
    <property type="match status" value="1"/>
</dbReference>
<evidence type="ECO:0000256" key="7">
    <source>
        <dbReference type="ARBA" id="ARBA00023014"/>
    </source>
</evidence>
<dbReference type="InterPro" id="IPR015421">
    <property type="entry name" value="PyrdxlP-dep_Trfase_major"/>
</dbReference>
<dbReference type="GO" id="GO:0031071">
    <property type="term" value="F:cysteine desulfurase activity"/>
    <property type="evidence" value="ECO:0007669"/>
    <property type="project" value="UniProtKB-EC"/>
</dbReference>
<gene>
    <name evidence="10" type="ORF">COV59_02905</name>
</gene>
<dbReference type="InterPro" id="IPR016454">
    <property type="entry name" value="Cysteine_dSase"/>
</dbReference>
<dbReference type="PANTHER" id="PTHR11601:SF34">
    <property type="entry name" value="CYSTEINE DESULFURASE"/>
    <property type="match status" value="1"/>
</dbReference>